<accession>A0AAD2G494</accession>
<protein>
    <recommendedName>
        <fullName evidence="2">Nudix hydrolase domain-containing protein</fullName>
    </recommendedName>
</protein>
<evidence type="ECO:0000313" key="4">
    <source>
        <dbReference type="Proteomes" id="UP001295423"/>
    </source>
</evidence>
<evidence type="ECO:0000313" key="3">
    <source>
        <dbReference type="EMBL" id="CAJ1962129.1"/>
    </source>
</evidence>
<keyword evidence="1" id="KW-0812">Transmembrane</keyword>
<comment type="caution">
    <text evidence="3">The sequence shown here is derived from an EMBL/GenBank/DDBJ whole genome shotgun (WGS) entry which is preliminary data.</text>
</comment>
<dbReference type="Gene3D" id="3.90.79.10">
    <property type="entry name" value="Nucleoside Triphosphate Pyrophosphohydrolase"/>
    <property type="match status" value="1"/>
</dbReference>
<dbReference type="EMBL" id="CAKOGP040002092">
    <property type="protein sequence ID" value="CAJ1962129.1"/>
    <property type="molecule type" value="Genomic_DNA"/>
</dbReference>
<dbReference type="PROSITE" id="PS51462">
    <property type="entry name" value="NUDIX"/>
    <property type="match status" value="1"/>
</dbReference>
<sequence length="316" mass="35669">MSSRGIQQDESESSDFQDMMYKQTSPTVRHRKLHQPNQRISTNHDATSANNFLFPTMVTMKRPSFPATEPLPRKWWSFNPQETTIIVLLVIIIMLLIRQPLEEFGYYTPGGGIIQSSAITEKDRFQGSNFWNPGKTLEVKTLYETPFARFQIHKVQAGTTVIHDWLWCDEMDHINVLVQEAGTGKFVIFRQTKYGIPGPPTLAVVGGMVEPGETPLAAARRELMEELKMAANDWISLGHYRAAVNRGGGYTHTFLAKNAVAADNKNNLQVKGQADLERQDIVKCTQEELLQYALDGKFGEIKWVATVALSLLRLQS</sequence>
<evidence type="ECO:0000259" key="2">
    <source>
        <dbReference type="PROSITE" id="PS51462"/>
    </source>
</evidence>
<organism evidence="3 4">
    <name type="scientific">Cylindrotheca closterium</name>
    <dbReference type="NCBI Taxonomy" id="2856"/>
    <lineage>
        <taxon>Eukaryota</taxon>
        <taxon>Sar</taxon>
        <taxon>Stramenopiles</taxon>
        <taxon>Ochrophyta</taxon>
        <taxon>Bacillariophyta</taxon>
        <taxon>Bacillariophyceae</taxon>
        <taxon>Bacillariophycidae</taxon>
        <taxon>Bacillariales</taxon>
        <taxon>Bacillariaceae</taxon>
        <taxon>Cylindrotheca</taxon>
    </lineage>
</organism>
<dbReference type="Pfam" id="PF00293">
    <property type="entry name" value="NUDIX"/>
    <property type="match status" value="1"/>
</dbReference>
<keyword evidence="1" id="KW-1133">Transmembrane helix</keyword>
<dbReference type="CDD" id="cd03424">
    <property type="entry name" value="NUDIX_ADPRase_Nudt5_UGPPase_Nudt14"/>
    <property type="match status" value="1"/>
</dbReference>
<evidence type="ECO:0000256" key="1">
    <source>
        <dbReference type="SAM" id="Phobius"/>
    </source>
</evidence>
<keyword evidence="4" id="KW-1185">Reference proteome</keyword>
<dbReference type="Proteomes" id="UP001295423">
    <property type="component" value="Unassembled WGS sequence"/>
</dbReference>
<reference evidence="3" key="1">
    <citation type="submission" date="2023-08" db="EMBL/GenBank/DDBJ databases">
        <authorList>
            <person name="Audoor S."/>
            <person name="Bilcke G."/>
        </authorList>
    </citation>
    <scope>NUCLEOTIDE SEQUENCE</scope>
</reference>
<feature type="transmembrane region" description="Helical" evidence="1">
    <location>
        <begin position="78"/>
        <end position="97"/>
    </location>
</feature>
<dbReference type="AlphaFoldDB" id="A0AAD2G494"/>
<proteinExistence type="predicted"/>
<name>A0AAD2G494_9STRA</name>
<dbReference type="InterPro" id="IPR000086">
    <property type="entry name" value="NUDIX_hydrolase_dom"/>
</dbReference>
<dbReference type="InterPro" id="IPR015797">
    <property type="entry name" value="NUDIX_hydrolase-like_dom_sf"/>
</dbReference>
<dbReference type="SUPFAM" id="SSF55811">
    <property type="entry name" value="Nudix"/>
    <property type="match status" value="1"/>
</dbReference>
<feature type="domain" description="Nudix hydrolase" evidence="2">
    <location>
        <begin position="152"/>
        <end position="306"/>
    </location>
</feature>
<gene>
    <name evidence="3" type="ORF">CYCCA115_LOCUS19541</name>
</gene>
<keyword evidence="1" id="KW-0472">Membrane</keyword>